<dbReference type="Proteomes" id="UP000193944">
    <property type="component" value="Unassembled WGS sequence"/>
</dbReference>
<dbReference type="Gene3D" id="3.40.1310.20">
    <property type="match status" value="1"/>
</dbReference>
<comment type="caution">
    <text evidence="1">The sequence shown here is derived from an EMBL/GenBank/DDBJ whole genome shotgun (WGS) entry which is preliminary data.</text>
</comment>
<sequence>MTFDNALKVATAVSGAKMASGSKRKRCSKGKECATASKRLKKNTSSEFRINKKKEFLLTYANTRGETTKSDVALMLEEKQANIEFIVSKEKNHNGNVAEFHIHSYVHYVDNPLNTRVLRYFDVPYPPTSNQAFPTNHPNIRYKSEFSKNPIQASINMIEYVTKEDKDPICNFDWKQRLEDLKAMLGTNKRMGKEVLEIPFFEWINEDPRPDGEEVKRRIRSNKVWYDQYCLKFINFNSLIKAEFDSRRENEKPKAIYDREFVIPLRLRQWIEEFENWLFQRYDRPRGLVN</sequence>
<evidence type="ECO:0000313" key="2">
    <source>
        <dbReference type="Proteomes" id="UP000193944"/>
    </source>
</evidence>
<organism evidence="1 2">
    <name type="scientific">Anaeromyces robustus</name>
    <dbReference type="NCBI Taxonomy" id="1754192"/>
    <lineage>
        <taxon>Eukaryota</taxon>
        <taxon>Fungi</taxon>
        <taxon>Fungi incertae sedis</taxon>
        <taxon>Chytridiomycota</taxon>
        <taxon>Chytridiomycota incertae sedis</taxon>
        <taxon>Neocallimastigomycetes</taxon>
        <taxon>Neocallimastigales</taxon>
        <taxon>Neocallimastigaceae</taxon>
        <taxon>Anaeromyces</taxon>
    </lineage>
</organism>
<accession>A0A1Y1WP60</accession>
<dbReference type="OrthoDB" id="10376950at2759"/>
<proteinExistence type="predicted"/>
<keyword evidence="2" id="KW-1185">Reference proteome</keyword>
<dbReference type="EMBL" id="MCFG01000364">
    <property type="protein sequence ID" value="ORX75329.1"/>
    <property type="molecule type" value="Genomic_DNA"/>
</dbReference>
<name>A0A1Y1WP60_9FUNG</name>
<dbReference type="AlphaFoldDB" id="A0A1Y1WP60"/>
<reference evidence="1 2" key="2">
    <citation type="submission" date="2016-08" db="EMBL/GenBank/DDBJ databases">
        <title>Pervasive Adenine N6-methylation of Active Genes in Fungi.</title>
        <authorList>
            <consortium name="DOE Joint Genome Institute"/>
            <person name="Mondo S.J."/>
            <person name="Dannebaum R.O."/>
            <person name="Kuo R.C."/>
            <person name="Labutti K."/>
            <person name="Haridas S."/>
            <person name="Kuo A."/>
            <person name="Salamov A."/>
            <person name="Ahrendt S.R."/>
            <person name="Lipzen A."/>
            <person name="Sullivan W."/>
            <person name="Andreopoulos W.B."/>
            <person name="Clum A."/>
            <person name="Lindquist E."/>
            <person name="Daum C."/>
            <person name="Ramamoorthy G.K."/>
            <person name="Gryganskyi A."/>
            <person name="Culley D."/>
            <person name="Magnuson J.K."/>
            <person name="James T.Y."/>
            <person name="O'Malley M.A."/>
            <person name="Stajich J.E."/>
            <person name="Spatafora J.W."/>
            <person name="Visel A."/>
            <person name="Grigoriev I.V."/>
        </authorList>
    </citation>
    <scope>NUCLEOTIDE SEQUENCE [LARGE SCALE GENOMIC DNA]</scope>
    <source>
        <strain evidence="1 2">S4</strain>
    </source>
</reference>
<evidence type="ECO:0000313" key="1">
    <source>
        <dbReference type="EMBL" id="ORX75329.1"/>
    </source>
</evidence>
<reference evidence="1 2" key="1">
    <citation type="submission" date="2016-08" db="EMBL/GenBank/DDBJ databases">
        <title>A Parts List for Fungal Cellulosomes Revealed by Comparative Genomics.</title>
        <authorList>
            <consortium name="DOE Joint Genome Institute"/>
            <person name="Haitjema C.H."/>
            <person name="Gilmore S.P."/>
            <person name="Henske J.K."/>
            <person name="Solomon K.V."/>
            <person name="De Groot R."/>
            <person name="Kuo A."/>
            <person name="Mondo S.J."/>
            <person name="Salamov A.A."/>
            <person name="Labutti K."/>
            <person name="Zhao Z."/>
            <person name="Chiniquy J."/>
            <person name="Barry K."/>
            <person name="Brewer H.M."/>
            <person name="Purvine S.O."/>
            <person name="Wright A.T."/>
            <person name="Boxma B."/>
            <person name="Van Alen T."/>
            <person name="Hackstein J.H."/>
            <person name="Baker S.E."/>
            <person name="Grigoriev I.V."/>
            <person name="O'Malley M.A."/>
        </authorList>
    </citation>
    <scope>NUCLEOTIDE SEQUENCE [LARGE SCALE GENOMIC DNA]</scope>
    <source>
        <strain evidence="1 2">S4</strain>
    </source>
</reference>
<protein>
    <submittedName>
        <fullName evidence="1">Uncharacterized protein</fullName>
    </submittedName>
</protein>
<gene>
    <name evidence="1" type="ORF">BCR32DRAFT_285298</name>
</gene>